<evidence type="ECO:0000256" key="2">
    <source>
        <dbReference type="ARBA" id="ARBA00004496"/>
    </source>
</evidence>
<organism evidence="22 23">
    <name type="scientific">Malassezia obtusa</name>
    <dbReference type="NCBI Taxonomy" id="76774"/>
    <lineage>
        <taxon>Eukaryota</taxon>
        <taxon>Fungi</taxon>
        <taxon>Dikarya</taxon>
        <taxon>Basidiomycota</taxon>
        <taxon>Ustilaginomycotina</taxon>
        <taxon>Malasseziomycetes</taxon>
        <taxon>Malasseziales</taxon>
        <taxon>Malasseziaceae</taxon>
        <taxon>Malassezia</taxon>
    </lineage>
</organism>
<evidence type="ECO:0000256" key="6">
    <source>
        <dbReference type="ARBA" id="ARBA00022490"/>
    </source>
</evidence>
<dbReference type="SUPFAM" id="SSF54593">
    <property type="entry name" value="Glyoxalase/Bleomycin resistance protein/Dihydroxybiphenyl dioxygenase"/>
    <property type="match status" value="1"/>
</dbReference>
<evidence type="ECO:0000256" key="4">
    <source>
        <dbReference type="ARBA" id="ARBA00005594"/>
    </source>
</evidence>
<proteinExistence type="inferred from homology"/>
<dbReference type="InterPro" id="IPR029068">
    <property type="entry name" value="Glyas_Bleomycin-R_OHBP_Dase"/>
</dbReference>
<dbReference type="Proteomes" id="UP001214603">
    <property type="component" value="Chromosome 2"/>
</dbReference>
<reference evidence="22" key="1">
    <citation type="submission" date="2023-03" db="EMBL/GenBank/DDBJ databases">
        <title>Mating type loci evolution in Malassezia.</title>
        <authorList>
            <person name="Coelho M.A."/>
        </authorList>
    </citation>
    <scope>NUCLEOTIDE SEQUENCE</scope>
    <source>
        <strain evidence="22">CBS 7876</strain>
    </source>
</reference>
<dbReference type="PANTHER" id="PTHR46264">
    <property type="entry name" value="TYROSINE-TRNA LIGASE"/>
    <property type="match status" value="1"/>
</dbReference>
<evidence type="ECO:0000256" key="18">
    <source>
        <dbReference type="RuleBase" id="RU361179"/>
    </source>
</evidence>
<comment type="pathway">
    <text evidence="3 18">Secondary metabolite metabolism; methylglyoxal degradation; (R)-lactate from methylglyoxal: step 1/2.</text>
</comment>
<comment type="similarity">
    <text evidence="5 18">Belongs to the glyoxalase I family.</text>
</comment>
<feature type="binding site" evidence="17">
    <location>
        <position position="593"/>
    </location>
    <ligand>
        <name>Zn(2+)</name>
        <dbReference type="ChEBI" id="CHEBI:29105"/>
        <note>ligand shared between dimeric partners</note>
    </ligand>
</feature>
<dbReference type="NCBIfam" id="TIGR00068">
    <property type="entry name" value="glyox_I"/>
    <property type="match status" value="1"/>
</dbReference>
<protein>
    <recommendedName>
        <fullName evidence="18 19">Multifunctional fusion protein</fullName>
    </recommendedName>
    <domain>
        <recommendedName>
            <fullName evidence="18">Lactoylglutathione lyase</fullName>
            <ecNumber evidence="18">4.4.1.5</ecNumber>
        </recommendedName>
        <alternativeName>
            <fullName evidence="18">Glyoxalase I</fullName>
        </alternativeName>
    </domain>
    <domain>
        <recommendedName>
            <fullName evidence="19">Tyrosine--tRNA ligase</fullName>
            <ecNumber evidence="19">6.1.1.1</ecNumber>
        </recommendedName>
        <alternativeName>
            <fullName evidence="19">Tyrosyl-tRNA synthetase</fullName>
        </alternativeName>
    </domain>
</protein>
<dbReference type="Gene3D" id="3.10.180.10">
    <property type="entry name" value="2,3-Dihydroxybiphenyl 1,2-Dioxygenase, domain 1"/>
    <property type="match status" value="1"/>
</dbReference>
<keyword evidence="10 19" id="KW-0067">ATP-binding</keyword>
<comment type="cofactor">
    <cofactor evidence="17">
        <name>Zn(2+)</name>
        <dbReference type="ChEBI" id="CHEBI:29105"/>
    </cofactor>
    <text evidence="17">Binds 1 zinc ion per subunit. In the homodimer, two zinc ions are bound between subunits.</text>
</comment>
<dbReference type="PROSITE" id="PS00934">
    <property type="entry name" value="GLYOXALASE_I_1"/>
    <property type="match status" value="1"/>
</dbReference>
<dbReference type="NCBIfam" id="TIGR00234">
    <property type="entry name" value="tyrS"/>
    <property type="match status" value="1"/>
</dbReference>
<dbReference type="PRINTS" id="PR01040">
    <property type="entry name" value="TRNASYNTHTYR"/>
</dbReference>
<keyword evidence="7 19" id="KW-0436">Ligase</keyword>
<keyword evidence="12 19" id="KW-0030">Aminoacyl-tRNA synthetase</keyword>
<dbReference type="GO" id="GO:0005634">
    <property type="term" value="C:nucleus"/>
    <property type="evidence" value="ECO:0007669"/>
    <property type="project" value="UniProtKB-SubCell"/>
</dbReference>
<evidence type="ECO:0000256" key="7">
    <source>
        <dbReference type="ARBA" id="ARBA00022598"/>
    </source>
</evidence>
<keyword evidence="8 17" id="KW-0479">Metal-binding</keyword>
<dbReference type="FunFam" id="1.10.240.10:FF:000004">
    <property type="entry name" value="Tyrosine--tRNA ligase"/>
    <property type="match status" value="1"/>
</dbReference>
<keyword evidence="11 19" id="KW-0648">Protein biosynthesis</keyword>
<keyword evidence="23" id="KW-1185">Reference proteome</keyword>
<evidence type="ECO:0000256" key="9">
    <source>
        <dbReference type="ARBA" id="ARBA00022741"/>
    </source>
</evidence>
<feature type="region of interest" description="Disordered" evidence="20">
    <location>
        <begin position="417"/>
        <end position="453"/>
    </location>
</feature>
<comment type="catalytic activity">
    <reaction evidence="15 19">
        <text>tRNA(Tyr) + L-tyrosine + ATP = L-tyrosyl-tRNA(Tyr) + AMP + diphosphate + H(+)</text>
        <dbReference type="Rhea" id="RHEA:10220"/>
        <dbReference type="Rhea" id="RHEA-COMP:9706"/>
        <dbReference type="Rhea" id="RHEA-COMP:9707"/>
        <dbReference type="ChEBI" id="CHEBI:15378"/>
        <dbReference type="ChEBI" id="CHEBI:30616"/>
        <dbReference type="ChEBI" id="CHEBI:33019"/>
        <dbReference type="ChEBI" id="CHEBI:58315"/>
        <dbReference type="ChEBI" id="CHEBI:78442"/>
        <dbReference type="ChEBI" id="CHEBI:78536"/>
        <dbReference type="ChEBI" id="CHEBI:456215"/>
        <dbReference type="EC" id="6.1.1.1"/>
    </reaction>
</comment>
<comment type="similarity">
    <text evidence="4 19">Belongs to the class-I aminoacyl-tRNA synthetase family.</text>
</comment>
<evidence type="ECO:0000256" key="20">
    <source>
        <dbReference type="SAM" id="MobiDB-lite"/>
    </source>
</evidence>
<evidence type="ECO:0000256" key="8">
    <source>
        <dbReference type="ARBA" id="ARBA00022723"/>
    </source>
</evidence>
<keyword evidence="17 18" id="KW-0862">Zinc</keyword>
<sequence length="599" mass="66817">MSTDGALSAQKRYELITRGIEEVLGGDAILKILEENERPVQCYWGTAPTGRPHVGYLVPLTKLADFLRAGVRVKVLFADIHAFLDNMKAPIELVKQRADYYRRILVAVLQAIGVPIDRLTFVLGSSYQLTEKYNFDTYRLAAMVTEHDAKKAGAEVVKQVASPLISGLLYPGLQALDEQYLDVDFQFGGIDQRKIFTFAEQYLPRLGYKKRSHLMNAMVPGMNGSKMSSSDQDSKIDFLDSAADIKRKIKAAYCMPGETENNGVLAFVGAVLMPIVRVRYDTQSMGVQSDPHWVRPLVPSDAPEGTLFSIPRPDKYGGPLHYSNYEQLVSDFKEQKVHPQDLKTAVTEALVTLLAPVHEMHEKDEEFRKIKAQAYPEDEPKEVKKKVKKVNPRMAPFILKSEGGLAETEEEAAANAAAAGVPYKPSRKSKKQGANATPAPGGTDAGESAAPTESMASLQVDFRLNHTMVRVKDPKKSLDFYQNVLGMTHIDTLNGGDFTLYFLGYEHQKGKRGEREGLLELTHNHGTENDPDFHYHNGNAQPQGYGHIGISVENVEEACARFERLGVRFQKRLTDGKMHSIAFLLDPDNYWVEILPINF</sequence>
<dbReference type="GO" id="GO:0046872">
    <property type="term" value="F:metal ion binding"/>
    <property type="evidence" value="ECO:0007669"/>
    <property type="project" value="UniProtKB-UniRule"/>
</dbReference>
<dbReference type="Gene3D" id="3.40.50.620">
    <property type="entry name" value="HUPs"/>
    <property type="match status" value="1"/>
</dbReference>
<dbReference type="InterPro" id="IPR004360">
    <property type="entry name" value="Glyas_Fos-R_dOase_dom"/>
</dbReference>
<dbReference type="GO" id="GO:0004462">
    <property type="term" value="F:lactoylglutathione lyase activity"/>
    <property type="evidence" value="ECO:0007669"/>
    <property type="project" value="UniProtKB-UniRule"/>
</dbReference>
<dbReference type="NCBIfam" id="NF006330">
    <property type="entry name" value="PRK08560.1"/>
    <property type="match status" value="1"/>
</dbReference>
<keyword evidence="13 18" id="KW-0456">Lyase</keyword>
<evidence type="ECO:0000256" key="13">
    <source>
        <dbReference type="ARBA" id="ARBA00023239"/>
    </source>
</evidence>
<dbReference type="FunFam" id="3.40.50.620:FF:000040">
    <property type="entry name" value="Tyrosine--tRNA ligase"/>
    <property type="match status" value="1"/>
</dbReference>
<keyword evidence="9 19" id="KW-0547">Nucleotide-binding</keyword>
<comment type="function">
    <text evidence="18">Catalyzes the conversion of hemimercaptal, formed from methylglyoxal and glutathione, to S-lactoylglutathione.</text>
</comment>
<dbReference type="Gene3D" id="1.10.240.10">
    <property type="entry name" value="Tyrosyl-Transfer RNA Synthetase"/>
    <property type="match status" value="1"/>
</dbReference>
<gene>
    <name evidence="22" type="ORF">MOBT1_001219</name>
</gene>
<name>A0AAF0DZR2_9BASI</name>
<evidence type="ECO:0000256" key="12">
    <source>
        <dbReference type="ARBA" id="ARBA00023146"/>
    </source>
</evidence>
<dbReference type="GO" id="GO:0005524">
    <property type="term" value="F:ATP binding"/>
    <property type="evidence" value="ECO:0007669"/>
    <property type="project" value="UniProtKB-KW"/>
</dbReference>
<dbReference type="EC" id="4.4.1.5" evidence="18"/>
<dbReference type="EMBL" id="CP119935">
    <property type="protein sequence ID" value="WFD02535.1"/>
    <property type="molecule type" value="Genomic_DNA"/>
</dbReference>
<feature type="binding site" evidence="17">
    <location>
        <position position="520"/>
    </location>
    <ligand>
        <name>Zn(2+)</name>
        <dbReference type="ChEBI" id="CHEBI:29105"/>
        <note>ligand shared between dimeric partners</note>
    </ligand>
</feature>
<feature type="domain" description="Glyoxalase/fosfomycin resistance/dioxygenase" evidence="21">
    <location>
        <begin position="463"/>
        <end position="594"/>
    </location>
</feature>
<dbReference type="Pfam" id="PF00903">
    <property type="entry name" value="Glyoxalase"/>
    <property type="match status" value="1"/>
</dbReference>
<dbReference type="InterPro" id="IPR018146">
    <property type="entry name" value="Glyoxalase_1_CS"/>
</dbReference>
<dbReference type="GO" id="GO:0006437">
    <property type="term" value="P:tyrosyl-tRNA aminoacylation"/>
    <property type="evidence" value="ECO:0007669"/>
    <property type="project" value="InterPro"/>
</dbReference>
<dbReference type="PANTHER" id="PTHR46264:SF4">
    <property type="entry name" value="TYROSINE--TRNA LIGASE, CYTOPLASMIC"/>
    <property type="match status" value="1"/>
</dbReference>
<comment type="catalytic activity">
    <reaction evidence="18">
        <text>(R)-S-lactoylglutathione = methylglyoxal + glutathione</text>
        <dbReference type="Rhea" id="RHEA:19069"/>
        <dbReference type="ChEBI" id="CHEBI:17158"/>
        <dbReference type="ChEBI" id="CHEBI:57474"/>
        <dbReference type="ChEBI" id="CHEBI:57925"/>
        <dbReference type="EC" id="4.4.1.5"/>
    </reaction>
</comment>
<feature type="binding site" evidence="17">
    <location>
        <position position="547"/>
    </location>
    <ligand>
        <name>Zn(2+)</name>
        <dbReference type="ChEBI" id="CHEBI:29105"/>
        <note>ligand shared between dimeric partners</note>
    </ligand>
</feature>
<dbReference type="AlphaFoldDB" id="A0AAF0DZR2"/>
<evidence type="ECO:0000259" key="21">
    <source>
        <dbReference type="Pfam" id="PF00903"/>
    </source>
</evidence>
<keyword evidence="14" id="KW-0539">Nucleus</keyword>
<dbReference type="SUPFAM" id="SSF52374">
    <property type="entry name" value="Nucleotidylyl transferase"/>
    <property type="match status" value="1"/>
</dbReference>
<evidence type="ECO:0000256" key="3">
    <source>
        <dbReference type="ARBA" id="ARBA00005008"/>
    </source>
</evidence>
<comment type="subcellular location">
    <subcellularLocation>
        <location evidence="2">Cytoplasm</location>
    </subcellularLocation>
    <subcellularLocation>
        <location evidence="1">Nucleus</location>
    </subcellularLocation>
</comment>
<dbReference type="GO" id="GO:0005737">
    <property type="term" value="C:cytoplasm"/>
    <property type="evidence" value="ECO:0007669"/>
    <property type="project" value="UniProtKB-SubCell"/>
</dbReference>
<feature type="active site" description="Proton donor/acceptor" evidence="16">
    <location>
        <position position="593"/>
    </location>
</feature>
<dbReference type="InterPro" id="IPR002305">
    <property type="entry name" value="aa-tRNA-synth_Ic"/>
</dbReference>
<evidence type="ECO:0000256" key="11">
    <source>
        <dbReference type="ARBA" id="ARBA00022917"/>
    </source>
</evidence>
<evidence type="ECO:0000313" key="22">
    <source>
        <dbReference type="EMBL" id="WFD02535.1"/>
    </source>
</evidence>
<evidence type="ECO:0000256" key="1">
    <source>
        <dbReference type="ARBA" id="ARBA00004123"/>
    </source>
</evidence>
<dbReference type="InterPro" id="IPR004361">
    <property type="entry name" value="Glyoxalase_1"/>
</dbReference>
<accession>A0AAF0DZR2</accession>
<evidence type="ECO:0000256" key="19">
    <source>
        <dbReference type="RuleBase" id="RU361234"/>
    </source>
</evidence>
<dbReference type="GO" id="GO:0004831">
    <property type="term" value="F:tyrosine-tRNA ligase activity"/>
    <property type="evidence" value="ECO:0007669"/>
    <property type="project" value="UniProtKB-EC"/>
</dbReference>
<evidence type="ECO:0000256" key="16">
    <source>
        <dbReference type="PIRSR" id="PIRSR604361-1"/>
    </source>
</evidence>
<dbReference type="InterPro" id="IPR014729">
    <property type="entry name" value="Rossmann-like_a/b/a_fold"/>
</dbReference>
<dbReference type="EC" id="6.1.1.1" evidence="19"/>
<evidence type="ECO:0000256" key="10">
    <source>
        <dbReference type="ARBA" id="ARBA00022840"/>
    </source>
</evidence>
<keyword evidence="6" id="KW-0963">Cytoplasm</keyword>
<evidence type="ECO:0000256" key="14">
    <source>
        <dbReference type="ARBA" id="ARBA00023242"/>
    </source>
</evidence>
<evidence type="ECO:0000256" key="5">
    <source>
        <dbReference type="ARBA" id="ARBA00010363"/>
    </source>
</evidence>
<dbReference type="Pfam" id="PF00579">
    <property type="entry name" value="tRNA-synt_1b"/>
    <property type="match status" value="1"/>
</dbReference>
<evidence type="ECO:0000313" key="23">
    <source>
        <dbReference type="Proteomes" id="UP001214603"/>
    </source>
</evidence>
<evidence type="ECO:0000256" key="15">
    <source>
        <dbReference type="ARBA" id="ARBA00048248"/>
    </source>
</evidence>
<dbReference type="PROSITE" id="PS00935">
    <property type="entry name" value="GLYOXALASE_I_2"/>
    <property type="match status" value="1"/>
</dbReference>
<dbReference type="InterPro" id="IPR050489">
    <property type="entry name" value="Tyr-tRNA_synthase"/>
</dbReference>
<dbReference type="CDD" id="cd07233">
    <property type="entry name" value="GlxI_Zn"/>
    <property type="match status" value="1"/>
</dbReference>
<dbReference type="InterPro" id="IPR002307">
    <property type="entry name" value="Tyr-tRNA-ligase"/>
</dbReference>
<evidence type="ECO:0000256" key="17">
    <source>
        <dbReference type="PIRSR" id="PIRSR604361-3"/>
    </source>
</evidence>